<dbReference type="InterPro" id="IPR010982">
    <property type="entry name" value="Lambda_DNA-bd_dom_sf"/>
</dbReference>
<dbReference type="EMBL" id="FODD01000024">
    <property type="protein sequence ID" value="SEO35054.1"/>
    <property type="molecule type" value="Genomic_DNA"/>
</dbReference>
<sequence>MAATTFGEYLRRLRQDAGLTLEELAEASGLSPRGIGNLERGHRTTPQRGTVAALALGLKLDDEARARLASAAREGRAPDPAPRPADGLPRSVEDFVGRQKELARLRSVAAAAGSGPAPVVALSGPPGAGKTSLALHAARLLAPSFPGGRIMLDLRGLDASPPEPATLMAQVLRAAGVPDGELAKAGPDGQPGLYRRTLAARPFLVVLDNAAGESQVRPLLPGAGPSMVLVTSRRILSGLEGVDRLMLDELPAGDAQALLAGIMGRERAAAEPEQVARLAALCGRLPLALRVAGCWLATRTGWTVERYADRLAVEERRLTMLAAGDVRVGAAFGLSYRRLTPEAARLFRLLSLVPGSGVGTAVAAHLLGGDVPAAEDALEELVEMGLLGTDGSRYRLHDLLRLFARARLAEEDGEEAARAAAAGLWRWLLRTAVLAGRWFEPDHGAPARQPGLVRLGTAEEARTWLQEEGDTWLGAFRATAAAGEDATVVDVAEAMHWFSDQWMFWGHWPEVFRTAAEAAQRLGDPLLEATQLNYCAWALLVCEHRPRDSVAWSSRARAAALRAGDPGQTGWSHLYSAWALGKTGSHDEAAEHNRLAARYLAEAGDVHGGLQAAAAHGLALIEAGRYEAAVGAHRAALADLDGQAGRIEPHIAAVSRINLMMGLGRSHAALGNWPEATRCLDQGVDLCRRSPNPGLESRVLIQLARACAAAGAGERVREAYARCASLEQADPVCREEARAYLAAADREAEPAARNG</sequence>
<dbReference type="STRING" id="310780.SAMN05216267_102416"/>
<name>A0A1H8NZR1_9ACTN</name>
<dbReference type="OrthoDB" id="7628974at2"/>
<dbReference type="InterPro" id="IPR001387">
    <property type="entry name" value="Cro/C1-type_HTH"/>
</dbReference>
<evidence type="ECO:0000313" key="4">
    <source>
        <dbReference type="Proteomes" id="UP000181951"/>
    </source>
</evidence>
<feature type="region of interest" description="Disordered" evidence="1">
    <location>
        <begin position="69"/>
        <end position="91"/>
    </location>
</feature>
<dbReference type="InterPro" id="IPR011990">
    <property type="entry name" value="TPR-like_helical_dom_sf"/>
</dbReference>
<protein>
    <submittedName>
        <fullName evidence="3">AAA ATPase domain-containing protein</fullName>
    </submittedName>
</protein>
<dbReference type="SUPFAM" id="SSF52540">
    <property type="entry name" value="P-loop containing nucleoside triphosphate hydrolases"/>
    <property type="match status" value="1"/>
</dbReference>
<dbReference type="Proteomes" id="UP000181951">
    <property type="component" value="Unassembled WGS sequence"/>
</dbReference>
<organism evidence="3 4">
    <name type="scientific">Actinacidiphila rubida</name>
    <dbReference type="NCBI Taxonomy" id="310780"/>
    <lineage>
        <taxon>Bacteria</taxon>
        <taxon>Bacillati</taxon>
        <taxon>Actinomycetota</taxon>
        <taxon>Actinomycetes</taxon>
        <taxon>Kitasatosporales</taxon>
        <taxon>Streptomycetaceae</taxon>
        <taxon>Actinacidiphila</taxon>
    </lineage>
</organism>
<dbReference type="Gene3D" id="1.25.40.10">
    <property type="entry name" value="Tetratricopeptide repeat domain"/>
    <property type="match status" value="1"/>
</dbReference>
<dbReference type="Gene3D" id="1.10.10.10">
    <property type="entry name" value="Winged helix-like DNA-binding domain superfamily/Winged helix DNA-binding domain"/>
    <property type="match status" value="1"/>
</dbReference>
<dbReference type="SUPFAM" id="SSF47413">
    <property type="entry name" value="lambda repressor-like DNA-binding domains"/>
    <property type="match status" value="1"/>
</dbReference>
<feature type="domain" description="HTH cro/C1-type" evidence="2">
    <location>
        <begin position="10"/>
        <end position="65"/>
    </location>
</feature>
<dbReference type="PROSITE" id="PS50943">
    <property type="entry name" value="HTH_CROC1"/>
    <property type="match status" value="1"/>
</dbReference>
<evidence type="ECO:0000313" key="3">
    <source>
        <dbReference type="EMBL" id="SEO35054.1"/>
    </source>
</evidence>
<dbReference type="InterPro" id="IPR027417">
    <property type="entry name" value="P-loop_NTPase"/>
</dbReference>
<dbReference type="CDD" id="cd00093">
    <property type="entry name" value="HTH_XRE"/>
    <property type="match status" value="1"/>
</dbReference>
<evidence type="ECO:0000256" key="1">
    <source>
        <dbReference type="SAM" id="MobiDB-lite"/>
    </source>
</evidence>
<dbReference type="InterPro" id="IPR003593">
    <property type="entry name" value="AAA+_ATPase"/>
</dbReference>
<dbReference type="Gene3D" id="3.40.50.300">
    <property type="entry name" value="P-loop containing nucleotide triphosphate hydrolases"/>
    <property type="match status" value="1"/>
</dbReference>
<dbReference type="PANTHER" id="PTHR47691:SF3">
    <property type="entry name" value="HTH-TYPE TRANSCRIPTIONAL REGULATOR RV0890C-RELATED"/>
    <property type="match status" value="1"/>
</dbReference>
<reference evidence="3 4" key="1">
    <citation type="submission" date="2016-10" db="EMBL/GenBank/DDBJ databases">
        <authorList>
            <person name="de Groot N.N."/>
        </authorList>
    </citation>
    <scope>NUCLEOTIDE SEQUENCE [LARGE SCALE GENOMIC DNA]</scope>
    <source>
        <strain evidence="3 4">CGMCC 4.2026</strain>
    </source>
</reference>
<proteinExistence type="predicted"/>
<dbReference type="PANTHER" id="PTHR47691">
    <property type="entry name" value="REGULATOR-RELATED"/>
    <property type="match status" value="1"/>
</dbReference>
<dbReference type="Pfam" id="PF13560">
    <property type="entry name" value="HTH_31"/>
    <property type="match status" value="1"/>
</dbReference>
<dbReference type="SMART" id="SM00530">
    <property type="entry name" value="HTH_XRE"/>
    <property type="match status" value="1"/>
</dbReference>
<dbReference type="SMART" id="SM00382">
    <property type="entry name" value="AAA"/>
    <property type="match status" value="1"/>
</dbReference>
<dbReference type="RefSeq" id="WP_107485400.1">
    <property type="nucleotide sequence ID" value="NZ_FODD01000024.1"/>
</dbReference>
<gene>
    <name evidence="3" type="ORF">SAMN05216267_102416</name>
</gene>
<dbReference type="Gene3D" id="1.10.260.40">
    <property type="entry name" value="lambda repressor-like DNA-binding domains"/>
    <property type="match status" value="1"/>
</dbReference>
<dbReference type="GO" id="GO:0003677">
    <property type="term" value="F:DNA binding"/>
    <property type="evidence" value="ECO:0007669"/>
    <property type="project" value="InterPro"/>
</dbReference>
<dbReference type="SUPFAM" id="SSF48452">
    <property type="entry name" value="TPR-like"/>
    <property type="match status" value="1"/>
</dbReference>
<dbReference type="AlphaFoldDB" id="A0A1H8NZR1"/>
<dbReference type="InterPro" id="IPR036388">
    <property type="entry name" value="WH-like_DNA-bd_sf"/>
</dbReference>
<keyword evidence="4" id="KW-1185">Reference proteome</keyword>
<dbReference type="PRINTS" id="PR00364">
    <property type="entry name" value="DISEASERSIST"/>
</dbReference>
<accession>A0A1H8NZR1</accession>
<evidence type="ECO:0000259" key="2">
    <source>
        <dbReference type="PROSITE" id="PS50943"/>
    </source>
</evidence>